<accession>A0AAD5AY97</accession>
<dbReference type="InterPro" id="IPR001584">
    <property type="entry name" value="Integrase_cat-core"/>
</dbReference>
<dbReference type="GO" id="GO:0003676">
    <property type="term" value="F:nucleic acid binding"/>
    <property type="evidence" value="ECO:0007669"/>
    <property type="project" value="InterPro"/>
</dbReference>
<dbReference type="PANTHER" id="PTHR37984">
    <property type="entry name" value="PROTEIN CBG26694"/>
    <property type="match status" value="1"/>
</dbReference>
<dbReference type="InterPro" id="IPR050951">
    <property type="entry name" value="Retrovirus_Pol_polyprotein"/>
</dbReference>
<dbReference type="Gene3D" id="3.30.420.10">
    <property type="entry name" value="Ribonuclease H-like superfamily/Ribonuclease H"/>
    <property type="match status" value="1"/>
</dbReference>
<dbReference type="Proteomes" id="UP001205998">
    <property type="component" value="Unassembled WGS sequence"/>
</dbReference>
<organism evidence="3 4">
    <name type="scientific">Silurus asotus</name>
    <name type="common">Amur catfish</name>
    <name type="synonym">Parasilurus asotus</name>
    <dbReference type="NCBI Taxonomy" id="30991"/>
    <lineage>
        <taxon>Eukaryota</taxon>
        <taxon>Metazoa</taxon>
        <taxon>Chordata</taxon>
        <taxon>Craniata</taxon>
        <taxon>Vertebrata</taxon>
        <taxon>Euteleostomi</taxon>
        <taxon>Actinopterygii</taxon>
        <taxon>Neopterygii</taxon>
        <taxon>Teleostei</taxon>
        <taxon>Ostariophysi</taxon>
        <taxon>Siluriformes</taxon>
        <taxon>Siluridae</taxon>
        <taxon>Silurus</taxon>
    </lineage>
</organism>
<dbReference type="Gene3D" id="1.10.340.70">
    <property type="match status" value="1"/>
</dbReference>
<evidence type="ECO:0000313" key="4">
    <source>
        <dbReference type="Proteomes" id="UP001205998"/>
    </source>
</evidence>
<comment type="caution">
    <text evidence="3">The sequence shown here is derived from an EMBL/GenBank/DDBJ whole genome shotgun (WGS) entry which is preliminary data.</text>
</comment>
<dbReference type="EMBL" id="MU551565">
    <property type="protein sequence ID" value="KAI5625238.1"/>
    <property type="molecule type" value="Genomic_DNA"/>
</dbReference>
<dbReference type="GO" id="GO:0015074">
    <property type="term" value="P:DNA integration"/>
    <property type="evidence" value="ECO:0007669"/>
    <property type="project" value="InterPro"/>
</dbReference>
<feature type="domain" description="Integrase catalytic" evidence="2">
    <location>
        <begin position="166"/>
        <end position="324"/>
    </location>
</feature>
<evidence type="ECO:0000256" key="1">
    <source>
        <dbReference type="ARBA" id="ARBA00039658"/>
    </source>
</evidence>
<dbReference type="PROSITE" id="PS50994">
    <property type="entry name" value="INTEGRASE"/>
    <property type="match status" value="1"/>
</dbReference>
<dbReference type="FunFam" id="3.30.420.10:FF:000032">
    <property type="entry name" value="Retrovirus-related Pol polyprotein from transposon 297-like Protein"/>
    <property type="match status" value="1"/>
</dbReference>
<dbReference type="InterPro" id="IPR036397">
    <property type="entry name" value="RNaseH_sf"/>
</dbReference>
<sequence length="458" mass="51925">MERSLLKSLANRFVLHEGCADDGFEIDQPVTRDQLVAAQKSDPSLTQCFELAANQSRSERYQSMYRIEDGVMMRKWSPVSPDDRWLETFQLVVPCLFRKHVLSLAHDHPCSGHAGIRKTYQRILRYFFWPSIKSDVIRYCKTCNTCQVVGKPNQVVPPAPLNPIVVSTDPFERIIVDCVGPLPKTSSGNCYLLTVMCAATRFPEAFPMRTLKSKAVVKALIRFFTTFGLPRYVQTDRGTNFTSRLFSQVMHVLQISHQCSNAYHPGSQGALERFHQTFKTMLRAFFVKSGKDWDEGVPLLLFAVRDAVQESLGFSPSDLVFGHTVRGPLKALQEQWLAKGPPSLGRTILKDVRLLRERLQLAREKARFALGSSQDAMKKRYDRKAVSRSFCVGDFVLALLPVPGSSLQTRFAGPYEVRSTPEFEACPSLADPTYFTMTSSTSSYLRRKERSNREKELL</sequence>
<evidence type="ECO:0000259" key="2">
    <source>
        <dbReference type="PROSITE" id="PS50994"/>
    </source>
</evidence>
<dbReference type="FunFam" id="1.10.340.70:FF:000001">
    <property type="entry name" value="Retrovirus-related Pol polyprotein from transposon gypsy-like Protein"/>
    <property type="match status" value="1"/>
</dbReference>
<protein>
    <recommendedName>
        <fullName evidence="1">Gypsy retrotransposon integrase-like protein 1</fullName>
    </recommendedName>
</protein>
<name>A0AAD5AY97_SILAS</name>
<evidence type="ECO:0000313" key="3">
    <source>
        <dbReference type="EMBL" id="KAI5625238.1"/>
    </source>
</evidence>
<gene>
    <name evidence="3" type="ORF">C0J50_15204</name>
</gene>
<dbReference type="InterPro" id="IPR012337">
    <property type="entry name" value="RNaseH-like_sf"/>
</dbReference>
<dbReference type="AlphaFoldDB" id="A0AAD5AY97"/>
<keyword evidence="4" id="KW-1185">Reference proteome</keyword>
<dbReference type="Pfam" id="PF17921">
    <property type="entry name" value="Integrase_H2C2"/>
    <property type="match status" value="1"/>
</dbReference>
<dbReference type="InterPro" id="IPR041588">
    <property type="entry name" value="Integrase_H2C2"/>
</dbReference>
<reference evidence="3" key="1">
    <citation type="submission" date="2018-07" db="EMBL/GenBank/DDBJ databases">
        <title>Comparative genomics of catfishes provides insights into carnivory and benthic adaptation.</title>
        <authorList>
            <person name="Zhang Y."/>
            <person name="Wang D."/>
            <person name="Peng Z."/>
            <person name="Zheng S."/>
            <person name="Shao F."/>
            <person name="Tao W."/>
        </authorList>
    </citation>
    <scope>NUCLEOTIDE SEQUENCE</scope>
    <source>
        <strain evidence="3">Chongqing</strain>
    </source>
</reference>
<dbReference type="SUPFAM" id="SSF53098">
    <property type="entry name" value="Ribonuclease H-like"/>
    <property type="match status" value="1"/>
</dbReference>
<proteinExistence type="predicted"/>
<dbReference type="Pfam" id="PF00665">
    <property type="entry name" value="rve"/>
    <property type="match status" value="1"/>
</dbReference>
<dbReference type="PANTHER" id="PTHR37984:SF15">
    <property type="entry name" value="INTEGRASE CATALYTIC DOMAIN-CONTAINING PROTEIN"/>
    <property type="match status" value="1"/>
</dbReference>